<dbReference type="RefSeq" id="WP_200340358.1">
    <property type="nucleotide sequence ID" value="NZ_NRRL01000018.1"/>
</dbReference>
<keyword evidence="3" id="KW-1185">Reference proteome</keyword>
<evidence type="ECO:0000256" key="1">
    <source>
        <dbReference type="SAM" id="MobiDB-lite"/>
    </source>
</evidence>
<proteinExistence type="predicted"/>
<sequence>MADIHHQLALFGSDTLIEQALEDGDQKRADQIRTAAAMMQPPTEEELSFLHSGLCQTGLPHSRPSDDSRAWVRRNGNIRLVVTPGWGSARETDEPKPIGVPYGTRARLIMIYLQSEGVKSRTIPLGRSMSAWIKSLGLTVNGGPRGSITSIKTQVQRIANCQLKLEWDTVDHQGRLIGENMQQSHIVRGLSMWADTPGRETWPSEVELTTEFHDHLREHAVPLDSRAIAELSETSLGLDVYAFLAYRLPKLDKPVKLPWIALMTQFGAHYGRVADFAKRMRPVLQHVQLVYPDANIEQADGGLILKPSKPAIKRSKSGYSGLNLPTRPADRAEGQGQRTTKRVAPLGTRRP</sequence>
<comment type="caution">
    <text evidence="2">The sequence shown here is derived from an EMBL/GenBank/DDBJ whole genome shotgun (WGS) entry which is preliminary data.</text>
</comment>
<organism evidence="2 3">
    <name type="scientific">Rhodovibrio sodomensis</name>
    <dbReference type="NCBI Taxonomy" id="1088"/>
    <lineage>
        <taxon>Bacteria</taxon>
        <taxon>Pseudomonadati</taxon>
        <taxon>Pseudomonadota</taxon>
        <taxon>Alphaproteobacteria</taxon>
        <taxon>Rhodospirillales</taxon>
        <taxon>Rhodovibrionaceae</taxon>
        <taxon>Rhodovibrio</taxon>
    </lineage>
</organism>
<evidence type="ECO:0008006" key="4">
    <source>
        <dbReference type="Google" id="ProtNLM"/>
    </source>
</evidence>
<gene>
    <name evidence="2" type="ORF">CKO28_09010</name>
</gene>
<reference evidence="2 3" key="1">
    <citation type="journal article" date="2020" name="Microorganisms">
        <title>Osmotic Adaptation and Compatible Solute Biosynthesis of Phototrophic Bacteria as Revealed from Genome Analyses.</title>
        <authorList>
            <person name="Imhoff J.F."/>
            <person name="Rahn T."/>
            <person name="Kunzel S."/>
            <person name="Keller A."/>
            <person name="Neulinger S.C."/>
        </authorList>
    </citation>
    <scope>NUCLEOTIDE SEQUENCE [LARGE SCALE GENOMIC DNA]</scope>
    <source>
        <strain evidence="2 3">DSM 9895</strain>
    </source>
</reference>
<dbReference type="Proteomes" id="UP001296873">
    <property type="component" value="Unassembled WGS sequence"/>
</dbReference>
<accession>A0ABS1DCP3</accession>
<dbReference type="Pfam" id="PF04796">
    <property type="entry name" value="RepA_C"/>
    <property type="match status" value="1"/>
</dbReference>
<protein>
    <recommendedName>
        <fullName evidence="4">Plasmid encoded RepA protein</fullName>
    </recommendedName>
</protein>
<name>A0ABS1DCP3_9PROT</name>
<evidence type="ECO:0000313" key="2">
    <source>
        <dbReference type="EMBL" id="MBK1668175.1"/>
    </source>
</evidence>
<dbReference type="InterPro" id="IPR006881">
    <property type="entry name" value="RepA_C"/>
</dbReference>
<evidence type="ECO:0000313" key="3">
    <source>
        <dbReference type="Proteomes" id="UP001296873"/>
    </source>
</evidence>
<feature type="region of interest" description="Disordered" evidence="1">
    <location>
        <begin position="312"/>
        <end position="351"/>
    </location>
</feature>
<dbReference type="EMBL" id="NRRL01000018">
    <property type="protein sequence ID" value="MBK1668175.1"/>
    <property type="molecule type" value="Genomic_DNA"/>
</dbReference>